<dbReference type="Proteomes" id="UP000827872">
    <property type="component" value="Linkage Group LG08"/>
</dbReference>
<reference evidence="1" key="1">
    <citation type="submission" date="2021-08" db="EMBL/GenBank/DDBJ databases">
        <title>The first chromosome-level gecko genome reveals the dynamic sex chromosomes of Neotropical dwarf geckos (Sphaerodactylidae: Sphaerodactylus).</title>
        <authorList>
            <person name="Pinto B.J."/>
            <person name="Keating S.E."/>
            <person name="Gamble T."/>
        </authorList>
    </citation>
    <scope>NUCLEOTIDE SEQUENCE</scope>
    <source>
        <strain evidence="1">TG3544</strain>
    </source>
</reference>
<accession>A0ACB8F8R5</accession>
<keyword evidence="2" id="KW-1185">Reference proteome</keyword>
<evidence type="ECO:0000313" key="2">
    <source>
        <dbReference type="Proteomes" id="UP000827872"/>
    </source>
</evidence>
<organism evidence="1 2">
    <name type="scientific">Sphaerodactylus townsendi</name>
    <dbReference type="NCBI Taxonomy" id="933632"/>
    <lineage>
        <taxon>Eukaryota</taxon>
        <taxon>Metazoa</taxon>
        <taxon>Chordata</taxon>
        <taxon>Craniata</taxon>
        <taxon>Vertebrata</taxon>
        <taxon>Euteleostomi</taxon>
        <taxon>Lepidosauria</taxon>
        <taxon>Squamata</taxon>
        <taxon>Bifurcata</taxon>
        <taxon>Gekkota</taxon>
        <taxon>Sphaerodactylidae</taxon>
        <taxon>Sphaerodactylus</taxon>
    </lineage>
</organism>
<name>A0ACB8F8R5_9SAUR</name>
<evidence type="ECO:0000313" key="1">
    <source>
        <dbReference type="EMBL" id="KAH8001652.1"/>
    </source>
</evidence>
<sequence>MGPHCWEEIRFFQGNILNLTYQEGKIDQTEIIQYWGYPSEEYEILTGDNYYLQINRIPYGIHDPGKKGSKPAVLLQHGLSTEGRSWIANLPCNSLGFVLADAGYDVWILNSRGTTWSRRHQNFSTYQEEFWDFSFHEMGMYDIPAAINFVLQETEQEGLYYIGHSQGGSLGLIAFSAMPELARKVKLFIALAPGYTLVNSKGLLYELFLIPDHFRRIIWGNKEYSILSNAIKTASAKMCSHAVIDRFCLFFIFLNFGFNEKNLNVSQADTYLGIFPDFTSVKTVSHWEQIAKSRTFKCFDYGSKNKAIYNTTLPPLYRIEDMTVPTAVWSGGKDIIMNKTDTEQLVHRISHLVFYKNIPDWQNMDFMWGLDAPVLLYPDILALLQKHK</sequence>
<gene>
    <name evidence="1" type="ORF">K3G42_013482</name>
</gene>
<proteinExistence type="predicted"/>
<dbReference type="EMBL" id="CM037621">
    <property type="protein sequence ID" value="KAH8001652.1"/>
    <property type="molecule type" value="Genomic_DNA"/>
</dbReference>
<comment type="caution">
    <text evidence="1">The sequence shown here is derived from an EMBL/GenBank/DDBJ whole genome shotgun (WGS) entry which is preliminary data.</text>
</comment>
<protein>
    <submittedName>
        <fullName evidence="1">Uncharacterized protein</fullName>
    </submittedName>
</protein>